<name>A0ABW0SMT5_9GAMM</name>
<dbReference type="EMBL" id="JBHSNM010000002">
    <property type="protein sequence ID" value="MFC5570224.1"/>
    <property type="molecule type" value="Genomic_DNA"/>
</dbReference>
<protein>
    <submittedName>
        <fullName evidence="1">Uncharacterized protein</fullName>
    </submittedName>
</protein>
<comment type="caution">
    <text evidence="1">The sequence shown here is derived from an EMBL/GenBank/DDBJ whole genome shotgun (WGS) entry which is preliminary data.</text>
</comment>
<organism evidence="1 2">
    <name type="scientific">Lysobacter yangpyeongensis</name>
    <dbReference type="NCBI Taxonomy" id="346182"/>
    <lineage>
        <taxon>Bacteria</taxon>
        <taxon>Pseudomonadati</taxon>
        <taxon>Pseudomonadota</taxon>
        <taxon>Gammaproteobacteria</taxon>
        <taxon>Lysobacterales</taxon>
        <taxon>Lysobacteraceae</taxon>
        <taxon>Lysobacter</taxon>
    </lineage>
</organism>
<evidence type="ECO:0000313" key="2">
    <source>
        <dbReference type="Proteomes" id="UP001596036"/>
    </source>
</evidence>
<sequence length="82" mass="9100">MRESLRDVPNYATACVAEYRHAVEFRADGHLYQVLLCYHCGQLAVLIDGQSDGDEQTYNMGDEKALDAILRAAGVRLAPKSE</sequence>
<accession>A0ABW0SMT5</accession>
<dbReference type="Proteomes" id="UP001596036">
    <property type="component" value="Unassembled WGS sequence"/>
</dbReference>
<proteinExistence type="predicted"/>
<gene>
    <name evidence="1" type="ORF">ACFPN1_09155</name>
</gene>
<reference evidence="2" key="1">
    <citation type="journal article" date="2019" name="Int. J. Syst. Evol. Microbiol.">
        <title>The Global Catalogue of Microorganisms (GCM) 10K type strain sequencing project: providing services to taxonomists for standard genome sequencing and annotation.</title>
        <authorList>
            <consortium name="The Broad Institute Genomics Platform"/>
            <consortium name="The Broad Institute Genome Sequencing Center for Infectious Disease"/>
            <person name="Wu L."/>
            <person name="Ma J."/>
        </authorList>
    </citation>
    <scope>NUCLEOTIDE SEQUENCE [LARGE SCALE GENOMIC DNA]</scope>
    <source>
        <strain evidence="2">KACC 11407</strain>
    </source>
</reference>
<evidence type="ECO:0000313" key="1">
    <source>
        <dbReference type="EMBL" id="MFC5570224.1"/>
    </source>
</evidence>
<dbReference type="RefSeq" id="WP_386754585.1">
    <property type="nucleotide sequence ID" value="NZ_JBHSNM010000002.1"/>
</dbReference>
<keyword evidence="2" id="KW-1185">Reference proteome</keyword>